<organism evidence="1 2">
    <name type="scientific">Clarias magur</name>
    <name type="common">Asian catfish</name>
    <name type="synonym">Macropteronotus magur</name>
    <dbReference type="NCBI Taxonomy" id="1594786"/>
    <lineage>
        <taxon>Eukaryota</taxon>
        <taxon>Metazoa</taxon>
        <taxon>Chordata</taxon>
        <taxon>Craniata</taxon>
        <taxon>Vertebrata</taxon>
        <taxon>Euteleostomi</taxon>
        <taxon>Actinopterygii</taxon>
        <taxon>Neopterygii</taxon>
        <taxon>Teleostei</taxon>
        <taxon>Ostariophysi</taxon>
        <taxon>Siluriformes</taxon>
        <taxon>Clariidae</taxon>
        <taxon>Clarias</taxon>
    </lineage>
</organism>
<protein>
    <submittedName>
        <fullName evidence="1">SH3 and multiple ankyrin repeat domains protein 2</fullName>
    </submittedName>
</protein>
<reference evidence="1" key="1">
    <citation type="submission" date="2020-07" db="EMBL/GenBank/DDBJ databases">
        <title>Clarias magur genome sequencing, assembly and annotation.</title>
        <authorList>
            <person name="Kushwaha B."/>
            <person name="Kumar R."/>
            <person name="Das P."/>
            <person name="Joshi C.G."/>
            <person name="Kumar D."/>
            <person name="Nagpure N.S."/>
            <person name="Pandey M."/>
            <person name="Agarwal S."/>
            <person name="Srivastava S."/>
            <person name="Singh M."/>
            <person name="Sahoo L."/>
            <person name="Jayasankar P."/>
            <person name="Meher P.K."/>
            <person name="Koringa P.G."/>
            <person name="Iquebal M.A."/>
            <person name="Das S.P."/>
            <person name="Bit A."/>
            <person name="Patnaik S."/>
            <person name="Patel N."/>
            <person name="Shah T.M."/>
            <person name="Hinsu A."/>
            <person name="Jena J.K."/>
        </authorList>
    </citation>
    <scope>NUCLEOTIDE SEQUENCE</scope>
    <source>
        <strain evidence="1">CIFAMagur01</strain>
        <tissue evidence="1">Testis</tissue>
    </source>
</reference>
<name>A0A8J4X9G8_CLAMG</name>
<gene>
    <name evidence="1" type="primary">Shank2</name>
    <name evidence="1" type="ORF">DAT39_000838</name>
</gene>
<evidence type="ECO:0000313" key="2">
    <source>
        <dbReference type="Proteomes" id="UP000727407"/>
    </source>
</evidence>
<feature type="non-terminal residue" evidence="1">
    <location>
        <position position="49"/>
    </location>
</feature>
<sequence length="49" mass="5883">RKRGRRRGSDDWMMGVYAESRARAASDHSGWFSFECFEELKESGRRLWQ</sequence>
<dbReference type="EMBL" id="QNUK01000004">
    <property type="protein sequence ID" value="KAF5909497.1"/>
    <property type="molecule type" value="Genomic_DNA"/>
</dbReference>
<accession>A0A8J4X9G8</accession>
<keyword evidence="2" id="KW-1185">Reference proteome</keyword>
<dbReference type="AlphaFoldDB" id="A0A8J4X9G8"/>
<feature type="non-terminal residue" evidence="1">
    <location>
        <position position="1"/>
    </location>
</feature>
<comment type="caution">
    <text evidence="1">The sequence shown here is derived from an EMBL/GenBank/DDBJ whole genome shotgun (WGS) entry which is preliminary data.</text>
</comment>
<evidence type="ECO:0000313" key="1">
    <source>
        <dbReference type="EMBL" id="KAF5909497.1"/>
    </source>
</evidence>
<proteinExistence type="predicted"/>
<dbReference type="Proteomes" id="UP000727407">
    <property type="component" value="Unassembled WGS sequence"/>
</dbReference>